<keyword evidence="8 14" id="KW-0808">Transferase</keyword>
<evidence type="ECO:0000256" key="3">
    <source>
        <dbReference type="ARBA" id="ARBA00007494"/>
    </source>
</evidence>
<keyword evidence="7 14" id="KW-0489">Methyltransferase</keyword>
<evidence type="ECO:0000313" key="16">
    <source>
        <dbReference type="EMBL" id="BCN92452.1"/>
    </source>
</evidence>
<dbReference type="EMBL" id="AP024202">
    <property type="protein sequence ID" value="BCN92452.1"/>
    <property type="molecule type" value="Genomic_DNA"/>
</dbReference>
<dbReference type="Gene3D" id="1.10.287.730">
    <property type="entry name" value="Helix hairpin bin"/>
    <property type="match status" value="1"/>
</dbReference>
<dbReference type="NCBIfam" id="TIGR00563">
    <property type="entry name" value="rsmB"/>
    <property type="match status" value="1"/>
</dbReference>
<dbReference type="PANTHER" id="PTHR22807:SF61">
    <property type="entry name" value="NOL1_NOP2_SUN FAMILY PROTEIN _ ANTITERMINATION NUSB DOMAIN-CONTAINING PROTEIN"/>
    <property type="match status" value="1"/>
</dbReference>
<dbReference type="InterPro" id="IPR006027">
    <property type="entry name" value="NusB_RsmB_TIM44"/>
</dbReference>
<dbReference type="InterPro" id="IPR029063">
    <property type="entry name" value="SAM-dependent_MTases_sf"/>
</dbReference>
<dbReference type="PROSITE" id="PS01153">
    <property type="entry name" value="NOL1_NOP2_SUN"/>
    <property type="match status" value="1"/>
</dbReference>
<dbReference type="Pfam" id="PF22458">
    <property type="entry name" value="RsmF-B_ferredox"/>
    <property type="match status" value="1"/>
</dbReference>
<dbReference type="NCBIfam" id="NF008149">
    <property type="entry name" value="PRK10901.1"/>
    <property type="match status" value="1"/>
</dbReference>
<feature type="binding site" evidence="14">
    <location>
        <begin position="263"/>
        <end position="269"/>
    </location>
    <ligand>
        <name>S-adenosyl-L-methionine</name>
        <dbReference type="ChEBI" id="CHEBI:59789"/>
    </ligand>
</feature>
<dbReference type="InterPro" id="IPR001678">
    <property type="entry name" value="MeTrfase_RsmB-F_NOP2_dom"/>
</dbReference>
<evidence type="ECO:0000256" key="13">
    <source>
        <dbReference type="ARBA" id="ARBA00047283"/>
    </source>
</evidence>
<keyword evidence="17" id="KW-1185">Reference proteome</keyword>
<dbReference type="Pfam" id="PF01029">
    <property type="entry name" value="NusB"/>
    <property type="match status" value="1"/>
</dbReference>
<dbReference type="InterPro" id="IPR054728">
    <property type="entry name" value="RsmB-like_ferredoxin"/>
</dbReference>
<evidence type="ECO:0000256" key="11">
    <source>
        <dbReference type="ARBA" id="ARBA00030399"/>
    </source>
</evidence>
<evidence type="ECO:0000256" key="7">
    <source>
        <dbReference type="ARBA" id="ARBA00022603"/>
    </source>
</evidence>
<sequence length="445" mass="49979">MSHATENKQTVLNSRFIALKICLTVIESGRSLSQSLPEGLAQFSDRRERNFTQNLVIGTLRWQARLEAIRAQLLKKKLKDKDEDINQLILIGLYQILYMDTPEHAAVSETVAVVQKLKKPWAKALVNGVLRNFIRDQQAICDEVDLKPAQKYSHPQWLFKALRKGYPEEWQEIMQANNEIAPLTLRVNTIQQTREAFLEKLNNVGIQASAHPTAPQGVILENSTDITQLPTYEEGGFSVQDGAAQQAANILQPKAGERILDACAAPGGKTTHLLELSNNQALVFALEKAPERMERLAENLHRLELHADYAVGDASIPDEWWDQQLFDKILLDAPCSATGIIRRHPDIKWHRTEEDIETLVEIQGAILKALWPTLKPGGQLLYATCSVLPQENTLQMQNFIESEPSASVIPLTLETTLTFETPGNQYLPGRSGMDGFFYCLLQKSL</sequence>
<dbReference type="GO" id="GO:0032259">
    <property type="term" value="P:methylation"/>
    <property type="evidence" value="ECO:0007669"/>
    <property type="project" value="UniProtKB-KW"/>
</dbReference>
<evidence type="ECO:0000256" key="1">
    <source>
        <dbReference type="ARBA" id="ARBA00002724"/>
    </source>
</evidence>
<dbReference type="Proteomes" id="UP001054820">
    <property type="component" value="Chromosome"/>
</dbReference>
<protein>
    <recommendedName>
        <fullName evidence="4">16S rRNA (cytosine(967)-C(5))-methyltransferase</fullName>
        <ecNumber evidence="4">2.1.1.176</ecNumber>
    </recommendedName>
    <alternativeName>
        <fullName evidence="11">16S rRNA m5C967 methyltransferase</fullName>
    </alternativeName>
    <alternativeName>
        <fullName evidence="12">rRNA (cytosine-C(5)-)-methyltransferase RsmB</fullName>
    </alternativeName>
</protein>
<keyword evidence="6" id="KW-0698">rRNA processing</keyword>
<feature type="binding site" evidence="14">
    <location>
        <position position="332"/>
    </location>
    <ligand>
        <name>S-adenosyl-L-methionine</name>
        <dbReference type="ChEBI" id="CHEBI:59789"/>
    </ligand>
</feature>
<dbReference type="SUPFAM" id="SSF53335">
    <property type="entry name" value="S-adenosyl-L-methionine-dependent methyltransferases"/>
    <property type="match status" value="1"/>
</dbReference>
<evidence type="ECO:0000256" key="14">
    <source>
        <dbReference type="PROSITE-ProRule" id="PRU01023"/>
    </source>
</evidence>
<keyword evidence="5" id="KW-0963">Cytoplasm</keyword>
<comment type="function">
    <text evidence="1">Specifically methylates the cytosine at position 967 (m5C967) of 16S rRNA.</text>
</comment>
<evidence type="ECO:0000256" key="10">
    <source>
        <dbReference type="ARBA" id="ARBA00022884"/>
    </source>
</evidence>
<name>A0ABN6CU07_9GAMM</name>
<dbReference type="SUPFAM" id="SSF48013">
    <property type="entry name" value="NusB-like"/>
    <property type="match status" value="1"/>
</dbReference>
<comment type="catalytic activity">
    <reaction evidence="13">
        <text>cytidine(967) in 16S rRNA + S-adenosyl-L-methionine = 5-methylcytidine(967) in 16S rRNA + S-adenosyl-L-homocysteine + H(+)</text>
        <dbReference type="Rhea" id="RHEA:42748"/>
        <dbReference type="Rhea" id="RHEA-COMP:10219"/>
        <dbReference type="Rhea" id="RHEA-COMP:10220"/>
        <dbReference type="ChEBI" id="CHEBI:15378"/>
        <dbReference type="ChEBI" id="CHEBI:57856"/>
        <dbReference type="ChEBI" id="CHEBI:59789"/>
        <dbReference type="ChEBI" id="CHEBI:74483"/>
        <dbReference type="ChEBI" id="CHEBI:82748"/>
        <dbReference type="EC" id="2.1.1.176"/>
    </reaction>
</comment>
<feature type="binding site" evidence="14">
    <location>
        <position position="313"/>
    </location>
    <ligand>
        <name>S-adenosyl-L-methionine</name>
        <dbReference type="ChEBI" id="CHEBI:59789"/>
    </ligand>
</feature>
<evidence type="ECO:0000259" key="15">
    <source>
        <dbReference type="PROSITE" id="PS51686"/>
    </source>
</evidence>
<dbReference type="Pfam" id="PF01189">
    <property type="entry name" value="Methyltr_RsmB-F"/>
    <property type="match status" value="1"/>
</dbReference>
<evidence type="ECO:0000313" key="17">
    <source>
        <dbReference type="Proteomes" id="UP001054820"/>
    </source>
</evidence>
<organism evidence="16 17">
    <name type="scientific">Thiomicrorhabdus immobilis</name>
    <dbReference type="NCBI Taxonomy" id="2791037"/>
    <lineage>
        <taxon>Bacteria</taxon>
        <taxon>Pseudomonadati</taxon>
        <taxon>Pseudomonadota</taxon>
        <taxon>Gammaproteobacteria</taxon>
        <taxon>Thiotrichales</taxon>
        <taxon>Piscirickettsiaceae</taxon>
        <taxon>Thiomicrorhabdus</taxon>
    </lineage>
</organism>
<keyword evidence="9 14" id="KW-0949">S-adenosyl-L-methionine</keyword>
<evidence type="ECO:0000256" key="5">
    <source>
        <dbReference type="ARBA" id="ARBA00022490"/>
    </source>
</evidence>
<dbReference type="InterPro" id="IPR018314">
    <property type="entry name" value="RsmB/NOL1/NOP2-like_CS"/>
</dbReference>
<evidence type="ECO:0000256" key="4">
    <source>
        <dbReference type="ARBA" id="ARBA00012140"/>
    </source>
</evidence>
<feature type="active site" description="Nucleophile" evidence="14">
    <location>
        <position position="385"/>
    </location>
</feature>
<accession>A0ABN6CU07</accession>
<dbReference type="GO" id="GO:0008168">
    <property type="term" value="F:methyltransferase activity"/>
    <property type="evidence" value="ECO:0007669"/>
    <property type="project" value="UniProtKB-KW"/>
</dbReference>
<gene>
    <name evidence="16" type="primary">sun</name>
    <name evidence="16" type="ORF">THMIRHAM_02370</name>
</gene>
<reference evidence="16" key="1">
    <citation type="journal article" date="2022" name="Arch. Microbiol.">
        <title>Thiomicrorhabdus immobilis sp. nov., a mesophilic sulfur-oxidizing bacterium isolated from sediment of a brackish lake in northern Japan.</title>
        <authorList>
            <person name="Kojima H."/>
            <person name="Mochizuki J."/>
            <person name="Kanda M."/>
            <person name="Watanabe T."/>
            <person name="Fukui M."/>
        </authorList>
    </citation>
    <scope>NUCLEOTIDE SEQUENCE</scope>
    <source>
        <strain evidence="16">Am19</strain>
    </source>
</reference>
<dbReference type="Gene3D" id="1.10.940.10">
    <property type="entry name" value="NusB-like"/>
    <property type="match status" value="1"/>
</dbReference>
<dbReference type="RefSeq" id="WP_237262152.1">
    <property type="nucleotide sequence ID" value="NZ_AP024202.1"/>
</dbReference>
<dbReference type="Gene3D" id="3.40.50.150">
    <property type="entry name" value="Vaccinia Virus protein VP39"/>
    <property type="match status" value="1"/>
</dbReference>
<proteinExistence type="inferred from homology"/>
<dbReference type="PRINTS" id="PR02008">
    <property type="entry name" value="RCMTFAMILY"/>
</dbReference>
<dbReference type="NCBIfam" id="NF011494">
    <property type="entry name" value="PRK14902.1"/>
    <property type="match status" value="1"/>
</dbReference>
<dbReference type="Gene3D" id="3.30.70.1170">
    <property type="entry name" value="Sun protein, domain 3"/>
    <property type="match status" value="1"/>
</dbReference>
<evidence type="ECO:0000256" key="6">
    <source>
        <dbReference type="ARBA" id="ARBA00022552"/>
    </source>
</evidence>
<evidence type="ECO:0000256" key="9">
    <source>
        <dbReference type="ARBA" id="ARBA00022691"/>
    </source>
</evidence>
<dbReference type="InterPro" id="IPR035926">
    <property type="entry name" value="NusB-like_sf"/>
</dbReference>
<dbReference type="InterPro" id="IPR004573">
    <property type="entry name" value="rRNA_ssu_MeTfrase_B"/>
</dbReference>
<evidence type="ECO:0000256" key="2">
    <source>
        <dbReference type="ARBA" id="ARBA00004496"/>
    </source>
</evidence>
<feature type="binding site" evidence="14">
    <location>
        <position position="287"/>
    </location>
    <ligand>
        <name>S-adenosyl-L-methionine</name>
        <dbReference type="ChEBI" id="CHEBI:59789"/>
    </ligand>
</feature>
<evidence type="ECO:0000256" key="12">
    <source>
        <dbReference type="ARBA" id="ARBA00031088"/>
    </source>
</evidence>
<feature type="domain" description="SAM-dependent MTase RsmB/NOP-type" evidence="15">
    <location>
        <begin position="173"/>
        <end position="444"/>
    </location>
</feature>
<evidence type="ECO:0000256" key="8">
    <source>
        <dbReference type="ARBA" id="ARBA00022679"/>
    </source>
</evidence>
<dbReference type="InterPro" id="IPR049560">
    <property type="entry name" value="MeTrfase_RsmB-F_NOP2_cat"/>
</dbReference>
<dbReference type="CDD" id="cd02440">
    <property type="entry name" value="AdoMet_MTases"/>
    <property type="match status" value="1"/>
</dbReference>
<dbReference type="InterPro" id="IPR023267">
    <property type="entry name" value="RCMT"/>
</dbReference>
<dbReference type="EC" id="2.1.1.176" evidence="4"/>
<dbReference type="PANTHER" id="PTHR22807">
    <property type="entry name" value="NOP2 YEAST -RELATED NOL1/NOP2/FMU SUN DOMAIN-CONTAINING"/>
    <property type="match status" value="1"/>
</dbReference>
<comment type="similarity">
    <text evidence="3 14">Belongs to the class I-like SAM-binding methyltransferase superfamily. RsmB/NOP family.</text>
</comment>
<comment type="subcellular location">
    <subcellularLocation>
        <location evidence="2">Cytoplasm</location>
    </subcellularLocation>
</comment>
<keyword evidence="10 14" id="KW-0694">RNA-binding</keyword>
<dbReference type="PROSITE" id="PS51686">
    <property type="entry name" value="SAM_MT_RSMB_NOP"/>
    <property type="match status" value="1"/>
</dbReference>